<proteinExistence type="inferred from homology"/>
<dbReference type="PANTHER" id="PTHR23427:SF2">
    <property type="entry name" value="SURFEIT LOCUS PROTEIN 1"/>
    <property type="match status" value="1"/>
</dbReference>
<keyword evidence="9" id="KW-1185">Reference proteome</keyword>
<dbReference type="CDD" id="cd06662">
    <property type="entry name" value="SURF1"/>
    <property type="match status" value="1"/>
</dbReference>
<feature type="transmembrane region" description="Helical" evidence="6">
    <location>
        <begin position="231"/>
        <end position="251"/>
    </location>
</feature>
<evidence type="ECO:0000313" key="9">
    <source>
        <dbReference type="Proteomes" id="UP000031843"/>
    </source>
</evidence>
<evidence type="ECO:0000313" key="8">
    <source>
        <dbReference type="EMBL" id="AJG21888.1"/>
    </source>
</evidence>
<dbReference type="KEGG" id="cbw:RR42_s0292"/>
<dbReference type="InterPro" id="IPR002994">
    <property type="entry name" value="Surf1/Shy1"/>
</dbReference>
<dbReference type="STRING" id="68895.RR42_s0292"/>
<dbReference type="GO" id="GO:0005886">
    <property type="term" value="C:plasma membrane"/>
    <property type="evidence" value="ECO:0007669"/>
    <property type="project" value="UniProtKB-SubCell"/>
</dbReference>
<dbReference type="PROSITE" id="PS50895">
    <property type="entry name" value="SURF1"/>
    <property type="match status" value="1"/>
</dbReference>
<comment type="similarity">
    <text evidence="2 6">Belongs to the SURF1 family.</text>
</comment>
<dbReference type="Proteomes" id="UP000031843">
    <property type="component" value="Chromosome secondary"/>
</dbReference>
<evidence type="ECO:0000256" key="2">
    <source>
        <dbReference type="ARBA" id="ARBA00007165"/>
    </source>
</evidence>
<feature type="transmembrane region" description="Helical" evidence="6">
    <location>
        <begin position="21"/>
        <end position="43"/>
    </location>
</feature>
<dbReference type="RefSeq" id="WP_043353084.1">
    <property type="nucleotide sequence ID" value="NZ_CP010537.1"/>
</dbReference>
<evidence type="ECO:0000256" key="4">
    <source>
        <dbReference type="ARBA" id="ARBA00022989"/>
    </source>
</evidence>
<reference evidence="8 9" key="1">
    <citation type="journal article" date="2015" name="Genome Announc.">
        <title>Complete Genome Sequence of Cupriavidus basilensis 4G11, Isolated from the Oak Ridge Field Research Center Site.</title>
        <authorList>
            <person name="Ray J."/>
            <person name="Waters R.J."/>
            <person name="Skerker J.M."/>
            <person name="Kuehl J.V."/>
            <person name="Price M.N."/>
            <person name="Huang J."/>
            <person name="Chakraborty R."/>
            <person name="Arkin A.P."/>
            <person name="Deutschbauer A."/>
        </authorList>
    </citation>
    <scope>NUCLEOTIDE SEQUENCE [LARGE SCALE GENOMIC DNA]</scope>
    <source>
        <strain evidence="8">4G11</strain>
    </source>
</reference>
<dbReference type="OrthoDB" id="9807214at2"/>
<feature type="compositionally biased region" description="Basic and acidic residues" evidence="7">
    <location>
        <begin position="259"/>
        <end position="271"/>
    </location>
</feature>
<dbReference type="EMBL" id="CP010537">
    <property type="protein sequence ID" value="AJG21888.1"/>
    <property type="molecule type" value="Genomic_DNA"/>
</dbReference>
<keyword evidence="5 6" id="KW-0472">Membrane</keyword>
<keyword evidence="4 6" id="KW-1133">Transmembrane helix</keyword>
<protein>
    <recommendedName>
        <fullName evidence="6">SURF1-like protein</fullName>
    </recommendedName>
</protein>
<gene>
    <name evidence="8" type="ORF">RR42_s0292</name>
</gene>
<dbReference type="PANTHER" id="PTHR23427">
    <property type="entry name" value="SURFEIT LOCUS PROTEIN"/>
    <property type="match status" value="1"/>
</dbReference>
<evidence type="ECO:0000256" key="5">
    <source>
        <dbReference type="ARBA" id="ARBA00023136"/>
    </source>
</evidence>
<comment type="subcellular location">
    <subcellularLocation>
        <location evidence="6">Cell membrane</location>
        <topology evidence="6">Multi-pass membrane protein</topology>
    </subcellularLocation>
    <subcellularLocation>
        <location evidence="1">Membrane</location>
    </subcellularLocation>
</comment>
<evidence type="ECO:0000256" key="1">
    <source>
        <dbReference type="ARBA" id="ARBA00004370"/>
    </source>
</evidence>
<evidence type="ECO:0000256" key="6">
    <source>
        <dbReference type="RuleBase" id="RU363076"/>
    </source>
</evidence>
<evidence type="ECO:0000256" key="7">
    <source>
        <dbReference type="SAM" id="MobiDB-lite"/>
    </source>
</evidence>
<organism evidence="8 9">
    <name type="scientific">Cupriavidus basilensis</name>
    <dbReference type="NCBI Taxonomy" id="68895"/>
    <lineage>
        <taxon>Bacteria</taxon>
        <taxon>Pseudomonadati</taxon>
        <taxon>Pseudomonadota</taxon>
        <taxon>Betaproteobacteria</taxon>
        <taxon>Burkholderiales</taxon>
        <taxon>Burkholderiaceae</taxon>
        <taxon>Cupriavidus</taxon>
    </lineage>
</organism>
<accession>A0A0C4YG21</accession>
<sequence>MTARQQGAAQPNPPSRKRATGALVAFALLAIVAVAGLVSLGVWQVERRAWKLDLIERVNARVHAPATAAPSADQWPRLTKAADEYRRVRLTGTFLNDSETLVQAVTELGGGFWVMTPLRTVDGNVVLVNRGFVPPELSERARRGGGDPTGETTVTGLLRFSEPGNGFLRTNDPAAGRWYARDVPAIAAARGLRNVAPYFVDADAAVPLGDASKRTWPVGGLTVITFNNNHLVYAITWFALALMFAAGAVYAGREAYRRSRADDTRDTRDTQDTPGEGKAGRRAP</sequence>
<evidence type="ECO:0000256" key="3">
    <source>
        <dbReference type="ARBA" id="ARBA00022692"/>
    </source>
</evidence>
<keyword evidence="6" id="KW-1003">Cell membrane</keyword>
<keyword evidence="3 6" id="KW-0812">Transmembrane</keyword>
<dbReference type="InterPro" id="IPR045214">
    <property type="entry name" value="Surf1/Surf4"/>
</dbReference>
<dbReference type="AlphaFoldDB" id="A0A0C4YG21"/>
<name>A0A0C4YG21_9BURK</name>
<feature type="region of interest" description="Disordered" evidence="7">
    <location>
        <begin position="259"/>
        <end position="284"/>
    </location>
</feature>
<dbReference type="Pfam" id="PF02104">
    <property type="entry name" value="SURF1"/>
    <property type="match status" value="1"/>
</dbReference>